<accession>A0A656JSR7</accession>
<feature type="non-terminal residue" evidence="3">
    <location>
        <position position="1"/>
    </location>
</feature>
<evidence type="ECO:0000313" key="3">
    <source>
        <dbReference type="EMBL" id="EPN50031.1"/>
    </source>
</evidence>
<evidence type="ECO:0008006" key="5">
    <source>
        <dbReference type="Google" id="ProtNLM"/>
    </source>
</evidence>
<gene>
    <name evidence="3" type="ORF">A245_27509</name>
</gene>
<dbReference type="SUPFAM" id="SSF55909">
    <property type="entry name" value="Pentein"/>
    <property type="match status" value="1"/>
</dbReference>
<evidence type="ECO:0000313" key="4">
    <source>
        <dbReference type="Proteomes" id="UP000018849"/>
    </source>
</evidence>
<dbReference type="EMBL" id="AOKF01002360">
    <property type="protein sequence ID" value="EPN50031.1"/>
    <property type="molecule type" value="Genomic_DNA"/>
</dbReference>
<evidence type="ECO:0000256" key="2">
    <source>
        <dbReference type="ARBA" id="ARBA00022801"/>
    </source>
</evidence>
<proteinExistence type="predicted"/>
<dbReference type="AlphaFoldDB" id="A0A656JSR7"/>
<keyword evidence="1" id="KW-0056">Arginine metabolism</keyword>
<dbReference type="InterPro" id="IPR007079">
    <property type="entry name" value="SuccinylArg_d-Hdrlase_AstB"/>
</dbReference>
<dbReference type="GO" id="GO:0009015">
    <property type="term" value="F:N-succinylarginine dihydrolase activity"/>
    <property type="evidence" value="ECO:0007669"/>
    <property type="project" value="InterPro"/>
</dbReference>
<keyword evidence="2" id="KW-0378">Hydrolase</keyword>
<organism evidence="3 4">
    <name type="scientific">Pseudomonas syringae pv. actinidiae ICMP 19096</name>
    <dbReference type="NCBI Taxonomy" id="1194405"/>
    <lineage>
        <taxon>Bacteria</taxon>
        <taxon>Pseudomonadati</taxon>
        <taxon>Pseudomonadota</taxon>
        <taxon>Gammaproteobacteria</taxon>
        <taxon>Pseudomonadales</taxon>
        <taxon>Pseudomonadaceae</taxon>
        <taxon>Pseudomonas</taxon>
        <taxon>Pseudomonas syringae</taxon>
    </lineage>
</organism>
<dbReference type="PANTHER" id="PTHR30420">
    <property type="entry name" value="N-SUCCINYLARGININE DIHYDROLASE"/>
    <property type="match status" value="1"/>
</dbReference>
<sequence length="314" mass="34872">GVVYGQQNPAVIDQGVFHNDVIAVGNGEVLFYHEDAFLHTEQMLGELRDKLSRVGGQLQAVCVPRAEVSVQDAVRSYLFNSQLLSRPDGSMLLIVPQECQANANVWGYLQRLIADAGPVAEVKVFDLKQSMQNGGGPACLRLRVALNETELAAVNPGVIMTAPLYETLTQWVDRHYRDRMSENDLADPRLLTECRTALDELTQILKLGAHDFLYREHFDMSDALQLILEDTDGTQLETSCTRVAIIWQGKELWIQQDGRGQLLIGVDVEEDDAEYANLLLRPLATNLVSLQLEMEPADVGADEEGHVHGPDCNH</sequence>
<comment type="caution">
    <text evidence="3">The sequence shown here is derived from an EMBL/GenBank/DDBJ whole genome shotgun (WGS) entry which is preliminary data.</text>
</comment>
<dbReference type="GO" id="GO:0006525">
    <property type="term" value="P:arginine metabolic process"/>
    <property type="evidence" value="ECO:0007669"/>
    <property type="project" value="UniProtKB-KW"/>
</dbReference>
<protein>
    <recommendedName>
        <fullName evidence="5">Succinylarginine dihydrolase</fullName>
    </recommendedName>
</protein>
<evidence type="ECO:0000256" key="1">
    <source>
        <dbReference type="ARBA" id="ARBA00022503"/>
    </source>
</evidence>
<dbReference type="Pfam" id="PF04996">
    <property type="entry name" value="AstB"/>
    <property type="match status" value="1"/>
</dbReference>
<reference evidence="3 4" key="1">
    <citation type="journal article" date="2013" name="PLoS Pathog.">
        <title>Genomic analysis of the Kiwifruit pathogen Pseudomonas syringae pv. actinidiae provides insight into the origins of an emergent plant disease.</title>
        <authorList>
            <person name="McCann H.C."/>
            <person name="Rikkerink E.H."/>
            <person name="Bertels F."/>
            <person name="Fiers M."/>
            <person name="Lu A."/>
            <person name="Rees-George J."/>
            <person name="Andersen M.T."/>
            <person name="Gleave A.P."/>
            <person name="Haubold B."/>
            <person name="Wohlers M.W."/>
            <person name="Guttman D.S."/>
            <person name="Wang P.W."/>
            <person name="Straub C."/>
            <person name="Vanneste J.L."/>
            <person name="Rainey P.B."/>
            <person name="Templeton M.D."/>
        </authorList>
    </citation>
    <scope>NUCLEOTIDE SEQUENCE [LARGE SCALE GENOMIC DNA]</scope>
    <source>
        <strain evidence="3 4">ICMP 19096</strain>
    </source>
</reference>
<dbReference type="Proteomes" id="UP000018849">
    <property type="component" value="Unassembled WGS sequence"/>
</dbReference>
<dbReference type="Gene3D" id="3.75.10.20">
    <property type="entry name" value="Succinylarginine dihydrolase"/>
    <property type="match status" value="1"/>
</dbReference>
<dbReference type="PANTHER" id="PTHR30420:SF2">
    <property type="entry name" value="N-SUCCINYLARGININE DIHYDROLASE"/>
    <property type="match status" value="1"/>
</dbReference>
<name>A0A656JSR7_PSESF</name>
<dbReference type="InterPro" id="IPR037031">
    <property type="entry name" value="AstB_sf"/>
</dbReference>